<protein>
    <submittedName>
        <fullName evidence="1">Uncharacterized protein</fullName>
    </submittedName>
</protein>
<keyword evidence="2" id="KW-1185">Reference proteome</keyword>
<dbReference type="Proteomes" id="UP000829398">
    <property type="component" value="Chromosome 6"/>
</dbReference>
<organism evidence="1 2">
    <name type="scientific">Citrus sinensis</name>
    <name type="common">Sweet orange</name>
    <name type="synonym">Citrus aurantium var. sinensis</name>
    <dbReference type="NCBI Taxonomy" id="2711"/>
    <lineage>
        <taxon>Eukaryota</taxon>
        <taxon>Viridiplantae</taxon>
        <taxon>Streptophyta</taxon>
        <taxon>Embryophyta</taxon>
        <taxon>Tracheophyta</taxon>
        <taxon>Spermatophyta</taxon>
        <taxon>Magnoliopsida</taxon>
        <taxon>eudicotyledons</taxon>
        <taxon>Gunneridae</taxon>
        <taxon>Pentapetalae</taxon>
        <taxon>rosids</taxon>
        <taxon>malvids</taxon>
        <taxon>Sapindales</taxon>
        <taxon>Rutaceae</taxon>
        <taxon>Aurantioideae</taxon>
        <taxon>Citrus</taxon>
    </lineage>
</organism>
<gene>
    <name evidence="1" type="ORF">KPL71_019408</name>
</gene>
<name>A0ACB8K7I6_CITSI</name>
<evidence type="ECO:0000313" key="1">
    <source>
        <dbReference type="EMBL" id="KAH9740230.1"/>
    </source>
</evidence>
<proteinExistence type="predicted"/>
<sequence length="145" mass="16130">MERVKEEEVKEGVASIALLPNGSISGHFIQLPHSICYGLHGTALFEIALKKKEHDVIVECRGHDAARFNNINHAHGWEKDVSGMVEQKQEKNKIAVSFECETLKAEKVAEDHIKQYMPKLAGLDAVVNIGKMRISGLDIEAEEDV</sequence>
<dbReference type="EMBL" id="CM039175">
    <property type="protein sequence ID" value="KAH9740230.1"/>
    <property type="molecule type" value="Genomic_DNA"/>
</dbReference>
<comment type="caution">
    <text evidence="1">The sequence shown here is derived from an EMBL/GenBank/DDBJ whole genome shotgun (WGS) entry which is preliminary data.</text>
</comment>
<accession>A0ACB8K7I6</accession>
<reference evidence="2" key="1">
    <citation type="journal article" date="2023" name="Hortic. Res.">
        <title>A chromosome-level phased genome enabling allele-level studies in sweet orange: a case study on citrus Huanglongbing tolerance.</title>
        <authorList>
            <person name="Wu B."/>
            <person name="Yu Q."/>
            <person name="Deng Z."/>
            <person name="Duan Y."/>
            <person name="Luo F."/>
            <person name="Gmitter F. Jr."/>
        </authorList>
    </citation>
    <scope>NUCLEOTIDE SEQUENCE [LARGE SCALE GENOMIC DNA]</scope>
    <source>
        <strain evidence="2">cv. Valencia</strain>
    </source>
</reference>
<evidence type="ECO:0000313" key="2">
    <source>
        <dbReference type="Proteomes" id="UP000829398"/>
    </source>
</evidence>